<organism evidence="1 2">
    <name type="scientific">Zosterops borbonicus</name>
    <dbReference type="NCBI Taxonomy" id="364589"/>
    <lineage>
        <taxon>Eukaryota</taxon>
        <taxon>Metazoa</taxon>
        <taxon>Chordata</taxon>
        <taxon>Craniata</taxon>
        <taxon>Vertebrata</taxon>
        <taxon>Euteleostomi</taxon>
        <taxon>Archelosauria</taxon>
        <taxon>Archosauria</taxon>
        <taxon>Dinosauria</taxon>
        <taxon>Saurischia</taxon>
        <taxon>Theropoda</taxon>
        <taxon>Coelurosauria</taxon>
        <taxon>Aves</taxon>
        <taxon>Neognathae</taxon>
        <taxon>Neoaves</taxon>
        <taxon>Telluraves</taxon>
        <taxon>Australaves</taxon>
        <taxon>Passeriformes</taxon>
        <taxon>Sylvioidea</taxon>
        <taxon>Zosteropidae</taxon>
        <taxon>Zosterops</taxon>
    </lineage>
</organism>
<protein>
    <submittedName>
        <fullName evidence="1">Uncharacterized protein</fullName>
    </submittedName>
</protein>
<dbReference type="Proteomes" id="UP000796761">
    <property type="component" value="Unassembled WGS sequence"/>
</dbReference>
<accession>A0A8K1G2J5</accession>
<proteinExistence type="predicted"/>
<comment type="caution">
    <text evidence="1">The sequence shown here is derived from an EMBL/GenBank/DDBJ whole genome shotgun (WGS) entry which is preliminary data.</text>
</comment>
<feature type="non-terminal residue" evidence="1">
    <location>
        <position position="1"/>
    </location>
</feature>
<dbReference type="AlphaFoldDB" id="A0A8K1G2J5"/>
<sequence length="54" mass="5845">GSNRVAFGIQPLSTHHNNEGWMGDPDMLFTKAPKYLCDSCVTSFTHHAALAVGI</sequence>
<evidence type="ECO:0000313" key="1">
    <source>
        <dbReference type="EMBL" id="TRZ10581.1"/>
    </source>
</evidence>
<gene>
    <name evidence="1" type="ORF">HGM15179_016534</name>
</gene>
<dbReference type="EMBL" id="SWJQ01000838">
    <property type="protein sequence ID" value="TRZ10581.1"/>
    <property type="molecule type" value="Genomic_DNA"/>
</dbReference>
<name>A0A8K1G2J5_9PASS</name>
<evidence type="ECO:0000313" key="2">
    <source>
        <dbReference type="Proteomes" id="UP000796761"/>
    </source>
</evidence>
<keyword evidence="2" id="KW-1185">Reference proteome</keyword>
<reference evidence="1" key="1">
    <citation type="submission" date="2019-04" db="EMBL/GenBank/DDBJ databases">
        <title>Genome assembly of Zosterops borbonicus 15179.</title>
        <authorList>
            <person name="Leroy T."/>
            <person name="Anselmetti Y."/>
            <person name="Tilak M.-K."/>
            <person name="Nabholz B."/>
        </authorList>
    </citation>
    <scope>NUCLEOTIDE SEQUENCE</scope>
    <source>
        <strain evidence="1">HGM_15179</strain>
        <tissue evidence="1">Muscle</tissue>
    </source>
</reference>